<evidence type="ECO:0000256" key="1">
    <source>
        <dbReference type="SAM" id="MobiDB-lite"/>
    </source>
</evidence>
<keyword evidence="2" id="KW-0812">Transmembrane</keyword>
<evidence type="ECO:0000256" key="2">
    <source>
        <dbReference type="SAM" id="Phobius"/>
    </source>
</evidence>
<feature type="region of interest" description="Disordered" evidence="1">
    <location>
        <begin position="338"/>
        <end position="367"/>
    </location>
</feature>
<name>A0AAV4M0X2_BABCB</name>
<feature type="transmembrane region" description="Helical" evidence="2">
    <location>
        <begin position="1175"/>
        <end position="1195"/>
    </location>
</feature>
<evidence type="ECO:0000313" key="4">
    <source>
        <dbReference type="Proteomes" id="UP001497744"/>
    </source>
</evidence>
<feature type="compositionally biased region" description="Basic and acidic residues" evidence="1">
    <location>
        <begin position="346"/>
        <end position="367"/>
    </location>
</feature>
<sequence length="1231" mass="135774">MTTGKSLTQPPRTLKEAIDWVIQIKGHAQELAQQLDALLMNDGSEVALKVLDKYRLVSKSVIEKLEAANKNLENIKKFHFAYTALNNLSHGVKPFDRQSAANISADYVGMVGEWVSSVDKNNLQKLIKTFVKGLKTFVGSSGSGIAKQAYTSAYSNLDWSSLTDSDKRDCAAILLGIMPVVYIGLTYLYWQCAGTGGWDKENLNGSGSDQGSLKNFMAALGYTENLNNKNGQQIAIQLQSAFSGELKNAYGSSQTHYFKFLKALHDKAPTPPNTSHPLTALYLIGHYYITNFLYTVETSSPAAPSIAGYSGIAALAGGAYGFNLGGIGYADSSGTIQENKGIGQRPKKDQSRQEDDNGGKRYDDRDAFIKARQNNRGSVGYYLSYNPSHATWGSWGVNSPQAILCAKIFLGAIPLIFSKLSYLYWRCHSSGGGWNGLSLSGNGGKPPTGVEKQDLGNFVYAMDYHLFNLNVQMTGARIVQTAMNGKFQDFSGGMTKAQQLASERSGKENKAKQEIYSDYSQSPNTKPTYLEFLAGCTEKLNVQMKSGSATKLDECPLSALHLLASCYFRCLQSTLSAKSSRPPSTIREMLYFLAALPYSPNYDSLNTHITNQFKNLLNQSDTSSDAALMIPVADSSTTAKHNTLSAADLKYHLMSTCSFSTAFLGMIQGPGASTGSDPWLYEMYCNSAFNLTYVSGPALFNALAKYIYAVQFQMTFLYWQCYNNGMRCGWQYCMFGSAFTPQKESEVVTSHLCHADCKNHSTKQCIEHSLYTTTKCGQPSGSPSPLQAFLTDCLSGFCRRLPGSVSNHLATCYGPCHVPMGFKAKHLRGVTKIGRNIMSALIPFCSSENSPLTQLSEKLGCLTKRTPRTLGDVFGFLWHLNGQLFKSRRTAEESVKEFLKSISSSTGSTDILQADPSSFLGGIEKKIQDLIPSYQSNSQSGIETALSLFPGLPFWYNLFMVKPVDSLPVRLFQLKSTDHRPDVPSNYQGKHDDLYSLYNPQCSGNPCGKYLRPLCHSSGATYSPKHASSYLSWVLYLSDDLQSWFQDMLDEFKNIDCSASNCRHFSPGKECSANHQLINHGSNDAQCQCDSVVECGGTLPILYSHGFNFHNAFMLMGGQSQRGVNYNGETKRTCKQFHNTLTAVLKPDAPLNSLITTIDTFLYAIRWEFFSKLSGFWTIYVCLILYTFFFLLDTLHLRSHLKLMSSYTVPPLALLTSGNPLPITKLTYIGQ</sequence>
<keyword evidence="4" id="KW-1185">Reference proteome</keyword>
<dbReference type="RefSeq" id="XP_067717090.1">
    <property type="nucleotide sequence ID" value="XM_067860989.1"/>
</dbReference>
<comment type="caution">
    <text evidence="3">The sequence shown here is derived from an EMBL/GenBank/DDBJ whole genome shotgun (WGS) entry which is preliminary data.</text>
</comment>
<dbReference type="Pfam" id="PF12785">
    <property type="entry name" value="VESA1_N"/>
    <property type="match status" value="2"/>
</dbReference>
<dbReference type="Proteomes" id="UP001497744">
    <property type="component" value="Unassembled WGS sequence"/>
</dbReference>
<evidence type="ECO:0000313" key="3">
    <source>
        <dbReference type="EMBL" id="GIX65021.1"/>
    </source>
</evidence>
<keyword evidence="2" id="KW-0472">Membrane</keyword>
<organism evidence="3 4">
    <name type="scientific">Babesia caballi</name>
    <dbReference type="NCBI Taxonomy" id="5871"/>
    <lineage>
        <taxon>Eukaryota</taxon>
        <taxon>Sar</taxon>
        <taxon>Alveolata</taxon>
        <taxon>Apicomplexa</taxon>
        <taxon>Aconoidasida</taxon>
        <taxon>Piroplasmida</taxon>
        <taxon>Babesiidae</taxon>
        <taxon>Babesia</taxon>
    </lineage>
</organism>
<reference evidence="3 4" key="1">
    <citation type="submission" date="2021-06" db="EMBL/GenBank/DDBJ databases">
        <title>Genome sequence of Babesia caballi.</title>
        <authorList>
            <person name="Yamagishi J."/>
            <person name="Kidaka T."/>
            <person name="Ochi A."/>
        </authorList>
    </citation>
    <scope>NUCLEOTIDE SEQUENCE [LARGE SCALE GENOMIC DNA]</scope>
    <source>
        <strain evidence="3">USDA-D6B2</strain>
    </source>
</reference>
<dbReference type="EMBL" id="BPLF01000004">
    <property type="protein sequence ID" value="GIX65021.1"/>
    <property type="molecule type" value="Genomic_DNA"/>
</dbReference>
<protein>
    <submittedName>
        <fullName evidence="3">Uncharacterized protein</fullName>
    </submittedName>
</protein>
<dbReference type="GeneID" id="94196502"/>
<proteinExistence type="predicted"/>
<accession>A0AAV4M0X2</accession>
<keyword evidence="2" id="KW-1133">Transmembrane helix</keyword>
<dbReference type="InterPro" id="IPR024751">
    <property type="entry name" value="VESA1"/>
</dbReference>
<gene>
    <name evidence="3" type="ORF">BcabD6B2_44560</name>
</gene>
<dbReference type="AlphaFoldDB" id="A0AAV4M0X2"/>